<dbReference type="PROSITE" id="PS01148">
    <property type="entry name" value="UPF0033"/>
    <property type="match status" value="1"/>
</dbReference>
<dbReference type="Gene3D" id="3.30.110.40">
    <property type="entry name" value="TusA-like domain"/>
    <property type="match status" value="1"/>
</dbReference>
<dbReference type="Pfam" id="PF01206">
    <property type="entry name" value="TusA"/>
    <property type="match status" value="1"/>
</dbReference>
<protein>
    <submittedName>
        <fullName evidence="3">tRNA 2-thiouridine synthesizing protein A</fullName>
    </submittedName>
</protein>
<accession>A0A285C021</accession>
<evidence type="ECO:0000259" key="2">
    <source>
        <dbReference type="PROSITE" id="PS01148"/>
    </source>
</evidence>
<dbReference type="PANTHER" id="PTHR33279:SF6">
    <property type="entry name" value="SULFUR CARRIER PROTEIN YEDF-RELATED"/>
    <property type="match status" value="1"/>
</dbReference>
<gene>
    <name evidence="3" type="ORF">SAMN06296273_2327</name>
</gene>
<comment type="similarity">
    <text evidence="1">Belongs to the sulfur carrier protein TusA family.</text>
</comment>
<evidence type="ECO:0000256" key="1">
    <source>
        <dbReference type="ARBA" id="ARBA00008984"/>
    </source>
</evidence>
<dbReference type="InterPro" id="IPR001455">
    <property type="entry name" value="TusA-like"/>
</dbReference>
<dbReference type="EMBL" id="LT907782">
    <property type="protein sequence ID" value="SNX60862.1"/>
    <property type="molecule type" value="Genomic_DNA"/>
</dbReference>
<organism evidence="3 4">
    <name type="scientific">Nitrosomonas ureae</name>
    <dbReference type="NCBI Taxonomy" id="44577"/>
    <lineage>
        <taxon>Bacteria</taxon>
        <taxon>Pseudomonadati</taxon>
        <taxon>Pseudomonadota</taxon>
        <taxon>Betaproteobacteria</taxon>
        <taxon>Nitrosomonadales</taxon>
        <taxon>Nitrosomonadaceae</taxon>
        <taxon>Nitrosomonas</taxon>
    </lineage>
</organism>
<proteinExistence type="inferred from homology"/>
<dbReference type="AlphaFoldDB" id="A0A285C021"/>
<evidence type="ECO:0000313" key="4">
    <source>
        <dbReference type="Proteomes" id="UP000242498"/>
    </source>
</evidence>
<evidence type="ECO:0000313" key="3">
    <source>
        <dbReference type="EMBL" id="SNX60862.1"/>
    </source>
</evidence>
<feature type="domain" description="UPF0033" evidence="2">
    <location>
        <begin position="8"/>
        <end position="32"/>
    </location>
</feature>
<name>A0A285C021_9PROT</name>
<dbReference type="Proteomes" id="UP000242498">
    <property type="component" value="Chromosome I"/>
</dbReference>
<dbReference type="RefSeq" id="WP_096293569.1">
    <property type="nucleotide sequence ID" value="NZ_LT907782.1"/>
</dbReference>
<dbReference type="PANTHER" id="PTHR33279">
    <property type="entry name" value="SULFUR CARRIER PROTEIN YEDF-RELATED"/>
    <property type="match status" value="1"/>
</dbReference>
<dbReference type="SUPFAM" id="SSF64307">
    <property type="entry name" value="SirA-like"/>
    <property type="match status" value="1"/>
</dbReference>
<dbReference type="CDD" id="cd00291">
    <property type="entry name" value="SirA_YedF_YeeD"/>
    <property type="match status" value="1"/>
</dbReference>
<sequence length="76" mass="8427">MENIDKELDARGLVCPLPILRTKQSLAGMISGQTLRIVATDPGSLIDFQVFSEQTGNELLSMTQTTGEFIFILKKR</sequence>
<dbReference type="OrthoDB" id="9797551at2"/>
<reference evidence="3 4" key="1">
    <citation type="submission" date="2017-08" db="EMBL/GenBank/DDBJ databases">
        <authorList>
            <person name="de Groot N.N."/>
        </authorList>
    </citation>
    <scope>NUCLEOTIDE SEQUENCE [LARGE SCALE GENOMIC DNA]</scope>
    <source>
        <strain evidence="3 4">Nm15</strain>
    </source>
</reference>
<dbReference type="InterPro" id="IPR036868">
    <property type="entry name" value="TusA-like_sf"/>
</dbReference>